<keyword evidence="4" id="KW-1185">Reference proteome</keyword>
<dbReference type="PROSITE" id="PS00615">
    <property type="entry name" value="C_TYPE_LECTIN_1"/>
    <property type="match status" value="1"/>
</dbReference>
<keyword evidence="1" id="KW-1015">Disulfide bond</keyword>
<evidence type="ECO:0000313" key="5">
    <source>
        <dbReference type="RefSeq" id="XP_022295064.1"/>
    </source>
</evidence>
<dbReference type="PROSITE" id="PS51257">
    <property type="entry name" value="PROKAR_LIPOPROTEIN"/>
    <property type="match status" value="1"/>
</dbReference>
<name>A0A8B8AXP0_CRAVI</name>
<dbReference type="InterPro" id="IPR050111">
    <property type="entry name" value="C-type_lectin/snaclec_domain"/>
</dbReference>
<dbReference type="SUPFAM" id="SSF56436">
    <property type="entry name" value="C-type lectin-like"/>
    <property type="match status" value="1"/>
</dbReference>
<evidence type="ECO:0000313" key="4">
    <source>
        <dbReference type="Proteomes" id="UP000694844"/>
    </source>
</evidence>
<evidence type="ECO:0000256" key="1">
    <source>
        <dbReference type="ARBA" id="ARBA00023157"/>
    </source>
</evidence>
<dbReference type="PANTHER" id="PTHR22803">
    <property type="entry name" value="MANNOSE, PHOSPHOLIPASE, LECTIN RECEPTOR RELATED"/>
    <property type="match status" value="1"/>
</dbReference>
<sequence>MKSVLRILLFGSIATTLAAQSCPGGWYHFATSCYAFIDAEPLGWTEAMFYCSTLQAKLVEIESSPENNFLKNHVISLHKNVSYWIGLTDALVEGKYVWQTTQDDVAFVDWSPPEPNDSGHTEDCGALWFAYRYQWNDASCSNKLDFICEKNIEGDNPNVIG</sequence>
<feature type="chain" id="PRO_5034797618" evidence="2">
    <location>
        <begin position="20"/>
        <end position="161"/>
    </location>
</feature>
<dbReference type="Proteomes" id="UP000694844">
    <property type="component" value="Chromosome 1"/>
</dbReference>
<dbReference type="InterPro" id="IPR016186">
    <property type="entry name" value="C-type_lectin-like/link_sf"/>
</dbReference>
<feature type="signal peptide" evidence="2">
    <location>
        <begin position="1"/>
        <end position="19"/>
    </location>
</feature>
<reference evidence="4" key="1">
    <citation type="submission" date="2024-06" db="UniProtKB">
        <authorList>
            <consortium name="RefSeq"/>
        </authorList>
    </citation>
    <scope>NUCLEOTIDE SEQUENCE [LARGE SCALE GENOMIC DNA]</scope>
</reference>
<organism evidence="4 5">
    <name type="scientific">Crassostrea virginica</name>
    <name type="common">Eastern oyster</name>
    <dbReference type="NCBI Taxonomy" id="6565"/>
    <lineage>
        <taxon>Eukaryota</taxon>
        <taxon>Metazoa</taxon>
        <taxon>Spiralia</taxon>
        <taxon>Lophotrochozoa</taxon>
        <taxon>Mollusca</taxon>
        <taxon>Bivalvia</taxon>
        <taxon>Autobranchia</taxon>
        <taxon>Pteriomorphia</taxon>
        <taxon>Ostreida</taxon>
        <taxon>Ostreoidea</taxon>
        <taxon>Ostreidae</taxon>
        <taxon>Crassostrea</taxon>
    </lineage>
</organism>
<dbReference type="KEGG" id="cvn:111105183"/>
<dbReference type="GeneID" id="111105183"/>
<dbReference type="OrthoDB" id="10047605at2759"/>
<evidence type="ECO:0000259" key="3">
    <source>
        <dbReference type="PROSITE" id="PS50041"/>
    </source>
</evidence>
<accession>A0A8B8AXP0</accession>
<dbReference type="PROSITE" id="PS50041">
    <property type="entry name" value="C_TYPE_LECTIN_2"/>
    <property type="match status" value="1"/>
</dbReference>
<dbReference type="InterPro" id="IPR018378">
    <property type="entry name" value="C-type_lectin_CS"/>
</dbReference>
<dbReference type="AlphaFoldDB" id="A0A8B8AXP0"/>
<dbReference type="Pfam" id="PF00059">
    <property type="entry name" value="Lectin_C"/>
    <property type="match status" value="1"/>
</dbReference>
<evidence type="ECO:0000256" key="2">
    <source>
        <dbReference type="SAM" id="SignalP"/>
    </source>
</evidence>
<proteinExistence type="predicted"/>
<dbReference type="Gene3D" id="3.10.100.10">
    <property type="entry name" value="Mannose-Binding Protein A, subunit A"/>
    <property type="match status" value="1"/>
</dbReference>
<dbReference type="RefSeq" id="XP_022295064.1">
    <property type="nucleotide sequence ID" value="XM_022439356.1"/>
</dbReference>
<protein>
    <submittedName>
        <fullName evidence="5">Perlucin-like protein</fullName>
    </submittedName>
</protein>
<reference evidence="5" key="2">
    <citation type="submission" date="2025-08" db="UniProtKB">
        <authorList>
            <consortium name="RefSeq"/>
        </authorList>
    </citation>
    <scope>IDENTIFICATION</scope>
    <source>
        <tissue evidence="5">Whole sample</tissue>
    </source>
</reference>
<dbReference type="SMART" id="SM00034">
    <property type="entry name" value="CLECT"/>
    <property type="match status" value="1"/>
</dbReference>
<dbReference type="CDD" id="cd00037">
    <property type="entry name" value="CLECT"/>
    <property type="match status" value="1"/>
</dbReference>
<feature type="domain" description="C-type lectin" evidence="3">
    <location>
        <begin position="29"/>
        <end position="149"/>
    </location>
</feature>
<gene>
    <name evidence="5" type="primary">LOC111105183</name>
</gene>
<dbReference type="InterPro" id="IPR016187">
    <property type="entry name" value="CTDL_fold"/>
</dbReference>
<keyword evidence="2" id="KW-0732">Signal</keyword>
<dbReference type="InterPro" id="IPR001304">
    <property type="entry name" value="C-type_lectin-like"/>
</dbReference>